<dbReference type="SUPFAM" id="SSF56601">
    <property type="entry name" value="beta-lactamase/transpeptidase-like"/>
    <property type="match status" value="1"/>
</dbReference>
<gene>
    <name evidence="6" type="primary">pbpB</name>
    <name evidence="6" type="ORF">JEOSCH030_00931</name>
</gene>
<dbReference type="Proteomes" id="UP000521032">
    <property type="component" value="Unassembled WGS sequence"/>
</dbReference>
<dbReference type="Gene3D" id="3.90.1310.10">
    <property type="entry name" value="Penicillin-binding protein 2a (Domain 2)"/>
    <property type="match status" value="1"/>
</dbReference>
<dbReference type="Pfam" id="PF03717">
    <property type="entry name" value="PBP_dimer"/>
    <property type="match status" value="1"/>
</dbReference>
<name>A0A6V7RE49_9BACL</name>
<dbReference type="Pfam" id="PF00905">
    <property type="entry name" value="Transpeptidase"/>
    <property type="match status" value="1"/>
</dbReference>
<evidence type="ECO:0000259" key="5">
    <source>
        <dbReference type="PROSITE" id="PS51178"/>
    </source>
</evidence>
<dbReference type="GO" id="GO:0008658">
    <property type="term" value="F:penicillin binding"/>
    <property type="evidence" value="ECO:0007669"/>
    <property type="project" value="InterPro"/>
</dbReference>
<dbReference type="GO" id="GO:0071555">
    <property type="term" value="P:cell wall organization"/>
    <property type="evidence" value="ECO:0007669"/>
    <property type="project" value="TreeGrafter"/>
</dbReference>
<accession>A0A6V7RE49</accession>
<dbReference type="PROSITE" id="PS51178">
    <property type="entry name" value="PASTA"/>
    <property type="match status" value="1"/>
</dbReference>
<dbReference type="SMART" id="SM00740">
    <property type="entry name" value="PASTA"/>
    <property type="match status" value="2"/>
</dbReference>
<dbReference type="Pfam" id="PF03793">
    <property type="entry name" value="PASTA"/>
    <property type="match status" value="1"/>
</dbReference>
<dbReference type="CDD" id="cd06575">
    <property type="entry name" value="PASTA_Pbp2x-like_2"/>
    <property type="match status" value="1"/>
</dbReference>
<evidence type="ECO:0000256" key="3">
    <source>
        <dbReference type="ARBA" id="ARBA00023136"/>
    </source>
</evidence>
<evidence type="ECO:0000313" key="7">
    <source>
        <dbReference type="Proteomes" id="UP000521032"/>
    </source>
</evidence>
<dbReference type="InterPro" id="IPR012338">
    <property type="entry name" value="Beta-lactam/transpept-like"/>
</dbReference>
<sequence>MKKSMKKRMSKDFKAINTHNIPKFTLLIYIILGVFFGFIILNFINLMIFKSIDDSDLQKLGEEKFTRSITLDSNRGQILDRHGEILASDMEAYRIAVIVDENYPNHLTDKKKMSKELSKVMSMSEKEITKMIDEGIKNDRFQVEFGTKGRNVSYKNRKQLESKELDGLTFIPEIKRFYPNGVFASHIIGFSEPNEDGRLVGSLGIEREYNEALDGEPGYSNYTQDIWSYVVPGTLETESAVDGMDVELTLDSNIQLYLEESLDEMQEYFEPEELFAFVADAKTGEILGAGQRPSFNPDTREGFGNSWLNVLYEYQFEPGSTFKVFGLAAAIEEGQYNPNQYYESGSRDVMDTTIYDWETEGWGTITYNEGMQYSSNTLMMDLQDRVGADKMLDYYKKFGFGETTESEFSTEAKGQIVWENELQQKTSSFGQTLSVTPIQMIQGMTALLNEGMMKKPYIVKSVTDPNTNKTVYEGKETNVRQVISKEAAEKTVDEMNTLVAGSMDRNSMYALDDYGVTGKSGTAQIYDPEIGGYISEPYQFITSFIGYAPKEDPRVIVYYGIKRASKNKSDTWDYGVSLGFNPLMERTLKYLEVTDSTEGSDAEEVKVEDYTGKKIERVANLTNDSLNVIYSGEGDTIKDHYPKNATLLKNETIYVKTDGELTMPDMRGLSKREVITLLDFLGIKASLKGEGYVKSQSIAPNTVLGKKSSLTIQLDSNDPNN</sequence>
<dbReference type="SUPFAM" id="SSF56519">
    <property type="entry name" value="Penicillin binding protein dimerisation domain"/>
    <property type="match status" value="1"/>
</dbReference>
<dbReference type="InterPro" id="IPR005311">
    <property type="entry name" value="PBP_dimer"/>
</dbReference>
<keyword evidence="4" id="KW-0812">Transmembrane</keyword>
<dbReference type="InterPro" id="IPR036138">
    <property type="entry name" value="PBP_dimer_sf"/>
</dbReference>
<evidence type="ECO:0000256" key="4">
    <source>
        <dbReference type="SAM" id="Phobius"/>
    </source>
</evidence>
<dbReference type="SUPFAM" id="SSF54184">
    <property type="entry name" value="Penicillin-binding protein 2x (pbp-2x), c-terminal domain"/>
    <property type="match status" value="2"/>
</dbReference>
<dbReference type="AlphaFoldDB" id="A0A6V7RE49"/>
<reference evidence="6 7" key="1">
    <citation type="submission" date="2020-07" db="EMBL/GenBank/DDBJ databases">
        <authorList>
            <person name="Criscuolo A."/>
        </authorList>
    </citation>
    <scope>NUCLEOTIDE SEQUENCE [LARGE SCALE GENOMIC DNA]</scope>
    <source>
        <strain evidence="7">CIP 111030</strain>
    </source>
</reference>
<organism evidence="6 7">
    <name type="scientific">Phocicoccus schoeneichii</name>
    <dbReference type="NCBI Taxonomy" id="1812261"/>
    <lineage>
        <taxon>Bacteria</taxon>
        <taxon>Bacillati</taxon>
        <taxon>Bacillota</taxon>
        <taxon>Bacilli</taxon>
        <taxon>Bacillales</taxon>
        <taxon>Salinicoccaceae</taxon>
        <taxon>Phocicoccus</taxon>
    </lineage>
</organism>
<dbReference type="InterPro" id="IPR050515">
    <property type="entry name" value="Beta-lactam/transpept"/>
</dbReference>
<comment type="caution">
    <text evidence="6">The sequence shown here is derived from an EMBL/GenBank/DDBJ whole genome shotgun (WGS) entry which is preliminary data.</text>
</comment>
<keyword evidence="7" id="KW-1185">Reference proteome</keyword>
<evidence type="ECO:0000256" key="1">
    <source>
        <dbReference type="ARBA" id="ARBA00004370"/>
    </source>
</evidence>
<evidence type="ECO:0000256" key="2">
    <source>
        <dbReference type="ARBA" id="ARBA00007171"/>
    </source>
</evidence>
<feature type="transmembrane region" description="Helical" evidence="4">
    <location>
        <begin position="21"/>
        <end position="49"/>
    </location>
</feature>
<dbReference type="Gene3D" id="3.30.70.2110">
    <property type="match status" value="1"/>
</dbReference>
<keyword evidence="4" id="KW-1133">Transmembrane helix</keyword>
<feature type="domain" description="PASTA" evidence="5">
    <location>
        <begin position="656"/>
        <end position="716"/>
    </location>
</feature>
<dbReference type="InterPro" id="IPR005543">
    <property type="entry name" value="PASTA_dom"/>
</dbReference>
<dbReference type="PANTHER" id="PTHR30627">
    <property type="entry name" value="PEPTIDOGLYCAN D,D-TRANSPEPTIDASE"/>
    <property type="match status" value="1"/>
</dbReference>
<dbReference type="Gene3D" id="2.20.70.70">
    <property type="match status" value="1"/>
</dbReference>
<evidence type="ECO:0000313" key="6">
    <source>
        <dbReference type="EMBL" id="CAD2075898.1"/>
    </source>
</evidence>
<keyword evidence="3 4" id="KW-0472">Membrane</keyword>
<dbReference type="GO" id="GO:0005886">
    <property type="term" value="C:plasma membrane"/>
    <property type="evidence" value="ECO:0007669"/>
    <property type="project" value="TreeGrafter"/>
</dbReference>
<dbReference type="EMBL" id="CAJEWE010000010">
    <property type="protein sequence ID" value="CAD2075898.1"/>
    <property type="molecule type" value="Genomic_DNA"/>
</dbReference>
<comment type="subcellular location">
    <subcellularLocation>
        <location evidence="1">Membrane</location>
    </subcellularLocation>
</comment>
<dbReference type="Gene3D" id="3.40.710.10">
    <property type="entry name" value="DD-peptidase/beta-lactamase superfamily"/>
    <property type="match status" value="1"/>
</dbReference>
<dbReference type="PANTHER" id="PTHR30627:SF26">
    <property type="entry name" value="PENICILLIN-BINDING PROTEIN 2B"/>
    <property type="match status" value="1"/>
</dbReference>
<dbReference type="InterPro" id="IPR001460">
    <property type="entry name" value="PCN-bd_Tpept"/>
</dbReference>
<comment type="similarity">
    <text evidence="2">Belongs to the transpeptidase family.</text>
</comment>
<proteinExistence type="inferred from homology"/>
<protein>
    <submittedName>
        <fullName evidence="6">Penicillin-binding protein 2B</fullName>
    </submittedName>
</protein>